<dbReference type="InterPro" id="IPR017853">
    <property type="entry name" value="GH"/>
</dbReference>
<gene>
    <name evidence="1" type="ORF">Y5W_00192</name>
</gene>
<organism evidence="1 2">
    <name type="scientific">Alloalcanivorax profundimaris</name>
    <dbReference type="NCBI Taxonomy" id="2735259"/>
    <lineage>
        <taxon>Bacteria</taxon>
        <taxon>Pseudomonadati</taxon>
        <taxon>Pseudomonadota</taxon>
        <taxon>Gammaproteobacteria</taxon>
        <taxon>Oceanospirillales</taxon>
        <taxon>Alcanivoracaceae</taxon>
        <taxon>Alloalcanivorax</taxon>
    </lineage>
</organism>
<reference evidence="1 2" key="1">
    <citation type="submission" date="2012-09" db="EMBL/GenBank/DDBJ databases">
        <title>Genome Sequence of alkane-degrading Bacterium Alcanivorax sp. 521-1.</title>
        <authorList>
            <person name="Lai Q."/>
            <person name="Shao Z."/>
        </authorList>
    </citation>
    <scope>NUCLEOTIDE SEQUENCE [LARGE SCALE GENOMIC DNA]</scope>
    <source>
        <strain evidence="1 2">521-1</strain>
    </source>
</reference>
<dbReference type="InterPro" id="IPR024778">
    <property type="entry name" value="Put_cellulase"/>
</dbReference>
<sequence length="377" mass="42419">MGQRQGETGRLAITCWDYAWPLGPAYGAVPGAVEARLDEAVARGFNAVRLDPYPHLLATPANSVHLDHCEILAEPDRRRGLSGGAVTVPIRKAFQRLLNAAAERDLKLWLSGFFLPDSRARRSFVRRPGDFVDVWVETLELIRRWGHLDTVVAVDFCHHFPFPPWSHGPIRRLFGQSAHRPLPERWSREQEAEVERYLLEVPRALRAHFPDIHFGLSAAAADSERLRQLDTSELDFLDLGLWLDDDPRFRLATGADLPVPGVLGRRLTGPLRGALLDATGDHWRGRLREQLNRRLAFARVRRLQPVLGEGWLTPVGTPGRLPRRWARFTETVVGQAVADGVGALTPTSLAAPHNDWLWREADWLAHLNHLILTGPGR</sequence>
<proteinExistence type="predicted"/>
<comment type="caution">
    <text evidence="1">The sequence shown here is derived from an EMBL/GenBank/DDBJ whole genome shotgun (WGS) entry which is preliminary data.</text>
</comment>
<evidence type="ECO:0008006" key="3">
    <source>
        <dbReference type="Google" id="ProtNLM"/>
    </source>
</evidence>
<keyword evidence="2" id="KW-1185">Reference proteome</keyword>
<accession>A0ABS0ALA5</accession>
<dbReference type="Pfam" id="PF12876">
    <property type="entry name" value="Cellulase-like"/>
    <property type="match status" value="1"/>
</dbReference>
<evidence type="ECO:0000313" key="1">
    <source>
        <dbReference type="EMBL" id="MBF5054898.1"/>
    </source>
</evidence>
<name>A0ABS0ALA5_9GAMM</name>
<evidence type="ECO:0000313" key="2">
    <source>
        <dbReference type="Proteomes" id="UP000662703"/>
    </source>
</evidence>
<dbReference type="Gene3D" id="3.20.20.80">
    <property type="entry name" value="Glycosidases"/>
    <property type="match status" value="1"/>
</dbReference>
<dbReference type="RefSeq" id="WP_161382812.1">
    <property type="nucleotide sequence ID" value="NZ_ARXX01000002.1"/>
</dbReference>
<protein>
    <recommendedName>
        <fullName evidence="3">Cellulase</fullName>
    </recommendedName>
</protein>
<dbReference type="Proteomes" id="UP000662703">
    <property type="component" value="Unassembled WGS sequence"/>
</dbReference>
<dbReference type="SUPFAM" id="SSF51445">
    <property type="entry name" value="(Trans)glycosidases"/>
    <property type="match status" value="1"/>
</dbReference>
<dbReference type="EMBL" id="ARXX01000002">
    <property type="protein sequence ID" value="MBF5054898.1"/>
    <property type="molecule type" value="Genomic_DNA"/>
</dbReference>